<sequence length="261" mass="29448">MKKLISIGRFAQLTGLSVKALRFYESVGLLMPAVVDPETGYRYYRFYQRGLAERIRSLRELDLSLDDVQQVAQADLTVQQALQIHASRLEMWIREKQELLQKVYLAQQNMQDYPVGVQENPPFAVLTCPHATSLTTAELDRERVYQNLLEQARAANLKPTEAPYTYHPPQGGFDPDHYQAILCLPVHAAGPETSAGCSGKTIRTLHAGDYSHLYLAYQALEAWVEKHQVKRIGPWCESYLAGLADGSRPITEVWCVIEGEA</sequence>
<evidence type="ECO:0000256" key="4">
    <source>
        <dbReference type="ARBA" id="ARBA00023163"/>
    </source>
</evidence>
<dbReference type="PANTHER" id="PTHR30204:SF69">
    <property type="entry name" value="MERR-FAMILY TRANSCRIPTIONAL REGULATOR"/>
    <property type="match status" value="1"/>
</dbReference>
<dbReference type="SMART" id="SM00422">
    <property type="entry name" value="HTH_MERR"/>
    <property type="match status" value="1"/>
</dbReference>
<proteinExistence type="predicted"/>
<dbReference type="Proteomes" id="UP000632222">
    <property type="component" value="Unassembled WGS sequence"/>
</dbReference>
<dbReference type="SUPFAM" id="SSF55136">
    <property type="entry name" value="Probable bacterial effector-binding domain"/>
    <property type="match status" value="1"/>
</dbReference>
<gene>
    <name evidence="6" type="ORF">GCM10008938_41170</name>
</gene>
<name>A0ABQ2DA34_9DEIO</name>
<dbReference type="Pfam" id="PF13411">
    <property type="entry name" value="MerR_1"/>
    <property type="match status" value="1"/>
</dbReference>
<dbReference type="InterPro" id="IPR000551">
    <property type="entry name" value="MerR-type_HTH_dom"/>
</dbReference>
<accession>A0ABQ2DA34</accession>
<dbReference type="RefSeq" id="WP_189006209.1">
    <property type="nucleotide sequence ID" value="NZ_BMOD01000022.1"/>
</dbReference>
<evidence type="ECO:0000256" key="2">
    <source>
        <dbReference type="ARBA" id="ARBA00023015"/>
    </source>
</evidence>
<evidence type="ECO:0000256" key="3">
    <source>
        <dbReference type="ARBA" id="ARBA00023125"/>
    </source>
</evidence>
<keyword evidence="7" id="KW-1185">Reference proteome</keyword>
<evidence type="ECO:0000313" key="7">
    <source>
        <dbReference type="Proteomes" id="UP000632222"/>
    </source>
</evidence>
<keyword evidence="4" id="KW-0804">Transcription</keyword>
<organism evidence="6 7">
    <name type="scientific">Deinococcus roseus</name>
    <dbReference type="NCBI Taxonomy" id="392414"/>
    <lineage>
        <taxon>Bacteria</taxon>
        <taxon>Thermotogati</taxon>
        <taxon>Deinococcota</taxon>
        <taxon>Deinococci</taxon>
        <taxon>Deinococcales</taxon>
        <taxon>Deinococcaceae</taxon>
        <taxon>Deinococcus</taxon>
    </lineage>
</organism>
<evidence type="ECO:0000256" key="1">
    <source>
        <dbReference type="ARBA" id="ARBA00022491"/>
    </source>
</evidence>
<keyword evidence="3" id="KW-0238">DNA-binding</keyword>
<feature type="domain" description="HTH merR-type" evidence="5">
    <location>
        <begin position="4"/>
        <end position="74"/>
    </location>
</feature>
<dbReference type="InterPro" id="IPR011256">
    <property type="entry name" value="Reg_factor_effector_dom_sf"/>
</dbReference>
<dbReference type="SUPFAM" id="SSF46955">
    <property type="entry name" value="Putative DNA-binding domain"/>
    <property type="match status" value="1"/>
</dbReference>
<dbReference type="Gene3D" id="1.10.1660.10">
    <property type="match status" value="1"/>
</dbReference>
<protein>
    <submittedName>
        <fullName evidence="6">MerR family transcriptional regulator</fullName>
    </submittedName>
</protein>
<dbReference type="PROSITE" id="PS50937">
    <property type="entry name" value="HTH_MERR_2"/>
    <property type="match status" value="1"/>
</dbReference>
<dbReference type="PROSITE" id="PS00552">
    <property type="entry name" value="HTH_MERR_1"/>
    <property type="match status" value="1"/>
</dbReference>
<dbReference type="InterPro" id="IPR047057">
    <property type="entry name" value="MerR_fam"/>
</dbReference>
<keyword evidence="2" id="KW-0805">Transcription regulation</keyword>
<evidence type="ECO:0000313" key="6">
    <source>
        <dbReference type="EMBL" id="GGJ50950.1"/>
    </source>
</evidence>
<dbReference type="Gene3D" id="3.20.80.10">
    <property type="entry name" value="Regulatory factor, effector binding domain"/>
    <property type="match status" value="1"/>
</dbReference>
<evidence type="ECO:0000259" key="5">
    <source>
        <dbReference type="PROSITE" id="PS50937"/>
    </source>
</evidence>
<keyword evidence="1" id="KW-0678">Repressor</keyword>
<dbReference type="EMBL" id="BMOD01000022">
    <property type="protein sequence ID" value="GGJ50950.1"/>
    <property type="molecule type" value="Genomic_DNA"/>
</dbReference>
<comment type="caution">
    <text evidence="6">The sequence shown here is derived from an EMBL/GenBank/DDBJ whole genome shotgun (WGS) entry which is preliminary data.</text>
</comment>
<dbReference type="PANTHER" id="PTHR30204">
    <property type="entry name" value="REDOX-CYCLING DRUG-SENSING TRANSCRIPTIONAL ACTIVATOR SOXR"/>
    <property type="match status" value="1"/>
</dbReference>
<reference evidence="7" key="1">
    <citation type="journal article" date="2019" name="Int. J. Syst. Evol. Microbiol.">
        <title>The Global Catalogue of Microorganisms (GCM) 10K type strain sequencing project: providing services to taxonomists for standard genome sequencing and annotation.</title>
        <authorList>
            <consortium name="The Broad Institute Genomics Platform"/>
            <consortium name="The Broad Institute Genome Sequencing Center for Infectious Disease"/>
            <person name="Wu L."/>
            <person name="Ma J."/>
        </authorList>
    </citation>
    <scope>NUCLEOTIDE SEQUENCE [LARGE SCALE GENOMIC DNA]</scope>
    <source>
        <strain evidence="7">JCM 14370</strain>
    </source>
</reference>
<dbReference type="InterPro" id="IPR009061">
    <property type="entry name" value="DNA-bd_dom_put_sf"/>
</dbReference>